<accession>A0ACB8E082</accession>
<sequence length="514" mass="57849">MFVPLFEDWVQPIASFATKGAAPGKVLSKLVLSAVLELHKSNASVLAIISDGAGNNRSMWTQLGISGKLDSACHHIEHPWEPSQRIYFICDVPHIIKCIRNHLKKHTYGLAGDHQINFGHYVTLFDTEKDKHLRVMPKLTRSTAVGIKLYREAKVPGMENSEGTETFTRMVNDLFDALNIKLPSRGVRRHSKEIQILKAFLEILNTTERNSVEKNLKLFASQQTTQSLRVTLLSTIDIIEYLLTQGAHYVLTAKLNQDPLERHFGLARSFGGDESHPTVVNFSQIFRLLSLYTPIKTALRGSVQGTPCSVLISVTDTLKRTKDAHQEEKVRLHDIVEAKMMEITTASADASEQGPSDHAYYRGDVEDTVVYYLCGYVIHKSTKHATCHLCIEDISSTTPVLASDSYLTDYRSFKQGSLKHPTQKLLTFMKIANKIISACLDKEGLCGDIFWKVLEELEEHHLSRLGCDEHNAAFTCQVLNFFVITRMHFYSRDVNRHLGSSEKVAIASKKARLL</sequence>
<evidence type="ECO:0000313" key="2">
    <source>
        <dbReference type="Proteomes" id="UP000821865"/>
    </source>
</evidence>
<name>A0ACB8E082_DERSI</name>
<keyword evidence="2" id="KW-1185">Reference proteome</keyword>
<proteinExistence type="predicted"/>
<dbReference type="Proteomes" id="UP000821865">
    <property type="component" value="Chromosome 1"/>
</dbReference>
<gene>
    <name evidence="1" type="ORF">HPB49_013398</name>
</gene>
<dbReference type="EMBL" id="CM023470">
    <property type="protein sequence ID" value="KAH7980145.1"/>
    <property type="molecule type" value="Genomic_DNA"/>
</dbReference>
<comment type="caution">
    <text evidence="1">The sequence shown here is derived from an EMBL/GenBank/DDBJ whole genome shotgun (WGS) entry which is preliminary data.</text>
</comment>
<protein>
    <submittedName>
        <fullName evidence="1">Uncharacterized protein</fullName>
    </submittedName>
</protein>
<reference evidence="1" key="1">
    <citation type="submission" date="2020-05" db="EMBL/GenBank/DDBJ databases">
        <title>Large-scale comparative analyses of tick genomes elucidate their genetic diversity and vector capacities.</title>
        <authorList>
            <person name="Jia N."/>
            <person name="Wang J."/>
            <person name="Shi W."/>
            <person name="Du L."/>
            <person name="Sun Y."/>
            <person name="Zhan W."/>
            <person name="Jiang J."/>
            <person name="Wang Q."/>
            <person name="Zhang B."/>
            <person name="Ji P."/>
            <person name="Sakyi L.B."/>
            <person name="Cui X."/>
            <person name="Yuan T."/>
            <person name="Jiang B."/>
            <person name="Yang W."/>
            <person name="Lam T.T.-Y."/>
            <person name="Chang Q."/>
            <person name="Ding S."/>
            <person name="Wang X."/>
            <person name="Zhu J."/>
            <person name="Ruan X."/>
            <person name="Zhao L."/>
            <person name="Wei J."/>
            <person name="Que T."/>
            <person name="Du C."/>
            <person name="Cheng J."/>
            <person name="Dai P."/>
            <person name="Han X."/>
            <person name="Huang E."/>
            <person name="Gao Y."/>
            <person name="Liu J."/>
            <person name="Shao H."/>
            <person name="Ye R."/>
            <person name="Li L."/>
            <person name="Wei W."/>
            <person name="Wang X."/>
            <person name="Wang C."/>
            <person name="Yang T."/>
            <person name="Huo Q."/>
            <person name="Li W."/>
            <person name="Guo W."/>
            <person name="Chen H."/>
            <person name="Zhou L."/>
            <person name="Ni X."/>
            <person name="Tian J."/>
            <person name="Zhou Y."/>
            <person name="Sheng Y."/>
            <person name="Liu T."/>
            <person name="Pan Y."/>
            <person name="Xia L."/>
            <person name="Li J."/>
            <person name="Zhao F."/>
            <person name="Cao W."/>
        </authorList>
    </citation>
    <scope>NUCLEOTIDE SEQUENCE</scope>
    <source>
        <strain evidence="1">Dsil-2018</strain>
    </source>
</reference>
<evidence type="ECO:0000313" key="1">
    <source>
        <dbReference type="EMBL" id="KAH7980145.1"/>
    </source>
</evidence>
<organism evidence="1 2">
    <name type="scientific">Dermacentor silvarum</name>
    <name type="common">Tick</name>
    <dbReference type="NCBI Taxonomy" id="543639"/>
    <lineage>
        <taxon>Eukaryota</taxon>
        <taxon>Metazoa</taxon>
        <taxon>Ecdysozoa</taxon>
        <taxon>Arthropoda</taxon>
        <taxon>Chelicerata</taxon>
        <taxon>Arachnida</taxon>
        <taxon>Acari</taxon>
        <taxon>Parasitiformes</taxon>
        <taxon>Ixodida</taxon>
        <taxon>Ixodoidea</taxon>
        <taxon>Ixodidae</taxon>
        <taxon>Rhipicephalinae</taxon>
        <taxon>Dermacentor</taxon>
    </lineage>
</organism>